<dbReference type="GO" id="GO:0005506">
    <property type="term" value="F:iron ion binding"/>
    <property type="evidence" value="ECO:0007669"/>
    <property type="project" value="InterPro"/>
</dbReference>
<protein>
    <recommendedName>
        <fullName evidence="13">Cytochrome P450</fullName>
    </recommendedName>
</protein>
<keyword evidence="6 8" id="KW-0408">Iron</keyword>
<feature type="signal peptide" evidence="10">
    <location>
        <begin position="1"/>
        <end position="20"/>
    </location>
</feature>
<evidence type="ECO:0000313" key="11">
    <source>
        <dbReference type="EMBL" id="EUC31172.1"/>
    </source>
</evidence>
<keyword evidence="10" id="KW-0732">Signal</keyword>
<feature type="chain" id="PRO_5004888330" description="Cytochrome P450" evidence="10">
    <location>
        <begin position="21"/>
        <end position="526"/>
    </location>
</feature>
<keyword evidence="4 8" id="KW-0479">Metal-binding</keyword>
<dbReference type="InterPro" id="IPR001128">
    <property type="entry name" value="Cyt_P450"/>
</dbReference>
<evidence type="ECO:0000256" key="4">
    <source>
        <dbReference type="ARBA" id="ARBA00022723"/>
    </source>
</evidence>
<dbReference type="KEGG" id="bze:COCCADRAFT_101997"/>
<accession>W6XUR7</accession>
<feature type="binding site" description="axial binding residue" evidence="8">
    <location>
        <position position="440"/>
    </location>
    <ligand>
        <name>heme</name>
        <dbReference type="ChEBI" id="CHEBI:30413"/>
    </ligand>
    <ligandPart>
        <name>Fe</name>
        <dbReference type="ChEBI" id="CHEBI:18248"/>
    </ligandPart>
</feature>
<evidence type="ECO:0000256" key="7">
    <source>
        <dbReference type="ARBA" id="ARBA00023033"/>
    </source>
</evidence>
<dbReference type="SUPFAM" id="SSF48264">
    <property type="entry name" value="Cytochrome P450"/>
    <property type="match status" value="1"/>
</dbReference>
<evidence type="ECO:0000256" key="9">
    <source>
        <dbReference type="RuleBase" id="RU000461"/>
    </source>
</evidence>
<keyword evidence="3 8" id="KW-0349">Heme</keyword>
<evidence type="ECO:0008006" key="13">
    <source>
        <dbReference type="Google" id="ProtNLM"/>
    </source>
</evidence>
<evidence type="ECO:0000256" key="5">
    <source>
        <dbReference type="ARBA" id="ARBA00023002"/>
    </source>
</evidence>
<dbReference type="PRINTS" id="PR00463">
    <property type="entry name" value="EP450I"/>
</dbReference>
<keyword evidence="7 9" id="KW-0503">Monooxygenase</keyword>
<dbReference type="InterPro" id="IPR017972">
    <property type="entry name" value="Cyt_P450_CS"/>
</dbReference>
<dbReference type="HOGENOM" id="CLU_001570_2_3_1"/>
<dbReference type="GO" id="GO:0020037">
    <property type="term" value="F:heme binding"/>
    <property type="evidence" value="ECO:0007669"/>
    <property type="project" value="InterPro"/>
</dbReference>
<dbReference type="eggNOG" id="KOG0156">
    <property type="taxonomic scope" value="Eukaryota"/>
</dbReference>
<dbReference type="GO" id="GO:0016705">
    <property type="term" value="F:oxidoreductase activity, acting on paired donors, with incorporation or reduction of molecular oxygen"/>
    <property type="evidence" value="ECO:0007669"/>
    <property type="project" value="InterPro"/>
</dbReference>
<dbReference type="PANTHER" id="PTHR46300">
    <property type="entry name" value="P450, PUTATIVE (EUROFUNG)-RELATED-RELATED"/>
    <property type="match status" value="1"/>
</dbReference>
<dbReference type="PANTHER" id="PTHR46300:SF7">
    <property type="entry name" value="P450, PUTATIVE (EUROFUNG)-RELATED"/>
    <property type="match status" value="1"/>
</dbReference>
<evidence type="ECO:0000313" key="12">
    <source>
        <dbReference type="Proteomes" id="UP000053841"/>
    </source>
</evidence>
<evidence type="ECO:0000256" key="8">
    <source>
        <dbReference type="PIRSR" id="PIRSR602401-1"/>
    </source>
</evidence>
<sequence length="526" mass="59079">MLSLIAVTLGLLLCVQLWRKLRDNNSNLPPGPKGFPIVGNVTDGPPGNIPEYEHWLKFKDAYGPVSSVSMLGQPIILLHDRDAIRDILTKSSKITSSRPSFAFADMCGFGGLLNLLSFNSTYLQHRKMIHKHFGTKLVAERFKQVENLESHRFLWNILNDPAGLFKHVKSEASAVILRITYGYSITPDSPDPLVHMIEETMDIFGQASDLLAWAVNTFPFLKHLPEGLPGTSFKQTARDWNKQLNKTLNTPYEYVRKEMAKGTHKPSYVSSLIEQEKERAEKSGNIQASTDDVIKKTAVVMYGGGSDTTVASLYAFILAMILYPDVQKKAQQEIDTVVGNGRLPQFEDRDQLPYVNAIVSEVFRWHPVAPLAIPHKADEQMSYGGFRIPKGAYLIASVWWLLNDPQTYSNPSSFDPERFLAPRNEPDPTDANFGFGRRVCPGRFVADQTVFITVARLLAAFDMTNAIDEKGNKIVPQRIGTPGLIMRLHDFSYSIKPRSEGHVRLIENFKVEYPLQDQIGETLVDV</sequence>
<evidence type="ECO:0000256" key="2">
    <source>
        <dbReference type="ARBA" id="ARBA00010617"/>
    </source>
</evidence>
<evidence type="ECO:0000256" key="10">
    <source>
        <dbReference type="SAM" id="SignalP"/>
    </source>
</evidence>
<dbReference type="PRINTS" id="PR00385">
    <property type="entry name" value="P450"/>
</dbReference>
<dbReference type="InterPro" id="IPR036396">
    <property type="entry name" value="Cyt_P450_sf"/>
</dbReference>
<evidence type="ECO:0000256" key="6">
    <source>
        <dbReference type="ARBA" id="ARBA00023004"/>
    </source>
</evidence>
<name>W6XUR7_COCC2</name>
<dbReference type="Proteomes" id="UP000053841">
    <property type="component" value="Unassembled WGS sequence"/>
</dbReference>
<comment type="similarity">
    <text evidence="2 9">Belongs to the cytochrome P450 family.</text>
</comment>
<dbReference type="CDD" id="cd11065">
    <property type="entry name" value="CYP64-like"/>
    <property type="match status" value="1"/>
</dbReference>
<organism evidence="11 12">
    <name type="scientific">Cochliobolus carbonum (strain 26-R-13)</name>
    <name type="common">Maize leaf spot fungus</name>
    <name type="synonym">Bipolaris zeicola</name>
    <dbReference type="NCBI Taxonomy" id="930089"/>
    <lineage>
        <taxon>Eukaryota</taxon>
        <taxon>Fungi</taxon>
        <taxon>Dikarya</taxon>
        <taxon>Ascomycota</taxon>
        <taxon>Pezizomycotina</taxon>
        <taxon>Dothideomycetes</taxon>
        <taxon>Pleosporomycetidae</taxon>
        <taxon>Pleosporales</taxon>
        <taxon>Pleosporineae</taxon>
        <taxon>Pleosporaceae</taxon>
        <taxon>Bipolaris</taxon>
    </lineage>
</organism>
<dbReference type="AlphaFoldDB" id="W6XUR7"/>
<keyword evidence="5 9" id="KW-0560">Oxidoreductase</keyword>
<dbReference type="PROSITE" id="PS00086">
    <property type="entry name" value="CYTOCHROME_P450"/>
    <property type="match status" value="1"/>
</dbReference>
<keyword evidence="12" id="KW-1185">Reference proteome</keyword>
<dbReference type="RefSeq" id="XP_007714522.1">
    <property type="nucleotide sequence ID" value="XM_007716332.1"/>
</dbReference>
<dbReference type="GO" id="GO:0004497">
    <property type="term" value="F:monooxygenase activity"/>
    <property type="evidence" value="ECO:0007669"/>
    <property type="project" value="UniProtKB-KW"/>
</dbReference>
<evidence type="ECO:0000256" key="3">
    <source>
        <dbReference type="ARBA" id="ARBA00022617"/>
    </source>
</evidence>
<reference evidence="11 12" key="1">
    <citation type="journal article" date="2013" name="PLoS Genet.">
        <title>Comparative genome structure, secondary metabolite, and effector coding capacity across Cochliobolus pathogens.</title>
        <authorList>
            <person name="Condon B.J."/>
            <person name="Leng Y."/>
            <person name="Wu D."/>
            <person name="Bushley K.E."/>
            <person name="Ohm R.A."/>
            <person name="Otillar R."/>
            <person name="Martin J."/>
            <person name="Schackwitz W."/>
            <person name="Grimwood J."/>
            <person name="MohdZainudin N."/>
            <person name="Xue C."/>
            <person name="Wang R."/>
            <person name="Manning V.A."/>
            <person name="Dhillon B."/>
            <person name="Tu Z.J."/>
            <person name="Steffenson B.J."/>
            <person name="Salamov A."/>
            <person name="Sun H."/>
            <person name="Lowry S."/>
            <person name="LaButti K."/>
            <person name="Han J."/>
            <person name="Copeland A."/>
            <person name="Lindquist E."/>
            <person name="Barry K."/>
            <person name="Schmutz J."/>
            <person name="Baker S.E."/>
            <person name="Ciuffetti L.M."/>
            <person name="Grigoriev I.V."/>
            <person name="Zhong S."/>
            <person name="Turgeon B.G."/>
        </authorList>
    </citation>
    <scope>NUCLEOTIDE SEQUENCE [LARGE SCALE GENOMIC DNA]</scope>
    <source>
        <strain evidence="11 12">26-R-13</strain>
    </source>
</reference>
<dbReference type="GeneID" id="19142473"/>
<gene>
    <name evidence="11" type="ORF">COCCADRAFT_101997</name>
</gene>
<dbReference type="Pfam" id="PF00067">
    <property type="entry name" value="p450"/>
    <property type="match status" value="1"/>
</dbReference>
<dbReference type="InterPro" id="IPR050364">
    <property type="entry name" value="Cytochrome_P450_fung"/>
</dbReference>
<dbReference type="EMBL" id="KI964672">
    <property type="protein sequence ID" value="EUC31172.1"/>
    <property type="molecule type" value="Genomic_DNA"/>
</dbReference>
<dbReference type="Gene3D" id="1.10.630.10">
    <property type="entry name" value="Cytochrome P450"/>
    <property type="match status" value="1"/>
</dbReference>
<dbReference type="OrthoDB" id="3682532at2759"/>
<evidence type="ECO:0000256" key="1">
    <source>
        <dbReference type="ARBA" id="ARBA00001971"/>
    </source>
</evidence>
<dbReference type="InterPro" id="IPR002401">
    <property type="entry name" value="Cyt_P450_E_grp-I"/>
</dbReference>
<proteinExistence type="inferred from homology"/>
<comment type="cofactor">
    <cofactor evidence="1 8">
        <name>heme</name>
        <dbReference type="ChEBI" id="CHEBI:30413"/>
    </cofactor>
</comment>